<dbReference type="AlphaFoldDB" id="A0A5D4H275"/>
<keyword evidence="1" id="KW-0597">Phosphoprotein</keyword>
<dbReference type="Proteomes" id="UP000322362">
    <property type="component" value="Unassembled WGS sequence"/>
</dbReference>
<dbReference type="GO" id="GO:0004672">
    <property type="term" value="F:protein kinase activity"/>
    <property type="evidence" value="ECO:0007669"/>
    <property type="project" value="UniProtKB-ARBA"/>
</dbReference>
<dbReference type="Gene3D" id="1.20.120.160">
    <property type="entry name" value="HPT domain"/>
    <property type="match status" value="1"/>
</dbReference>
<reference evidence="3 4" key="1">
    <citation type="submission" date="2019-08" db="EMBL/GenBank/DDBJ databases">
        <title>Phlebobacter frassis gen. nov. sp. nov., a new member of family Sphingobacteriaceae isolated from sand fly rearing media.</title>
        <authorList>
            <person name="Kakumanu M.L."/>
            <person name="Marayati B.F."/>
            <person name="Wada-Katsumata A."/>
            <person name="Wasserberg G."/>
            <person name="Schal C."/>
            <person name="Apperson C.S."/>
            <person name="Ponnusamy L."/>
        </authorList>
    </citation>
    <scope>NUCLEOTIDE SEQUENCE [LARGE SCALE GENOMIC DNA]</scope>
    <source>
        <strain evidence="3 4">SSI9</strain>
    </source>
</reference>
<dbReference type="RefSeq" id="WP_148920305.1">
    <property type="nucleotide sequence ID" value="NZ_VTAV01000013.1"/>
</dbReference>
<dbReference type="PROSITE" id="PS50894">
    <property type="entry name" value="HPT"/>
    <property type="match status" value="1"/>
</dbReference>
<dbReference type="SUPFAM" id="SSF47226">
    <property type="entry name" value="Histidine-containing phosphotransfer domain, HPT domain"/>
    <property type="match status" value="1"/>
</dbReference>
<organism evidence="3 4">
    <name type="scientific">Sphingobacterium phlebotomi</name>
    <dbReference type="NCBI Taxonomy" id="2605433"/>
    <lineage>
        <taxon>Bacteria</taxon>
        <taxon>Pseudomonadati</taxon>
        <taxon>Bacteroidota</taxon>
        <taxon>Sphingobacteriia</taxon>
        <taxon>Sphingobacteriales</taxon>
        <taxon>Sphingobacteriaceae</taxon>
        <taxon>Sphingobacterium</taxon>
    </lineage>
</organism>
<dbReference type="InterPro" id="IPR036641">
    <property type="entry name" value="HPT_dom_sf"/>
</dbReference>
<feature type="modified residue" description="Phosphohistidine" evidence="1">
    <location>
        <position position="57"/>
    </location>
</feature>
<proteinExistence type="predicted"/>
<protein>
    <recommendedName>
        <fullName evidence="2">HPt domain-containing protein</fullName>
    </recommendedName>
</protein>
<keyword evidence="4" id="KW-1185">Reference proteome</keyword>
<name>A0A5D4H275_9SPHI</name>
<evidence type="ECO:0000259" key="2">
    <source>
        <dbReference type="PROSITE" id="PS50894"/>
    </source>
</evidence>
<accession>A0A5D4H275</accession>
<dbReference type="InterPro" id="IPR008207">
    <property type="entry name" value="Sig_transdc_His_kin_Hpt_dom"/>
</dbReference>
<gene>
    <name evidence="3" type="ORF">FXV77_16315</name>
</gene>
<feature type="domain" description="HPt" evidence="2">
    <location>
        <begin position="18"/>
        <end position="116"/>
    </location>
</feature>
<dbReference type="EMBL" id="VTAV01000013">
    <property type="protein sequence ID" value="TYR34179.1"/>
    <property type="molecule type" value="Genomic_DNA"/>
</dbReference>
<evidence type="ECO:0000256" key="1">
    <source>
        <dbReference type="PROSITE-ProRule" id="PRU00110"/>
    </source>
</evidence>
<sequence>MQYRLINPSVIKENLMNNEELIFQFLSLYQEQIPLDLQALKEATTSGVHIEIANKAHHIKPTMEYIGAHTLREKLQKLEYAGKNGAEILHIHTLFLDIENEILTLLQEIADYKQRT</sequence>
<dbReference type="GO" id="GO:0000160">
    <property type="term" value="P:phosphorelay signal transduction system"/>
    <property type="evidence" value="ECO:0007669"/>
    <property type="project" value="InterPro"/>
</dbReference>
<comment type="caution">
    <text evidence="3">The sequence shown here is derived from an EMBL/GenBank/DDBJ whole genome shotgun (WGS) entry which is preliminary data.</text>
</comment>
<evidence type="ECO:0000313" key="3">
    <source>
        <dbReference type="EMBL" id="TYR34179.1"/>
    </source>
</evidence>
<evidence type="ECO:0000313" key="4">
    <source>
        <dbReference type="Proteomes" id="UP000322362"/>
    </source>
</evidence>